<keyword evidence="3" id="KW-1185">Reference proteome</keyword>
<reference evidence="2" key="1">
    <citation type="submission" date="2020-12" db="EMBL/GenBank/DDBJ databases">
        <authorList>
            <person name="Iha C."/>
        </authorList>
    </citation>
    <scope>NUCLEOTIDE SEQUENCE</scope>
</reference>
<dbReference type="EMBL" id="CAJHUC010000659">
    <property type="protein sequence ID" value="CAD7697445.1"/>
    <property type="molecule type" value="Genomic_DNA"/>
</dbReference>
<comment type="caution">
    <text evidence="2">The sequence shown here is derived from an EMBL/GenBank/DDBJ whole genome shotgun (WGS) entry which is preliminary data.</text>
</comment>
<dbReference type="Proteomes" id="UP000708148">
    <property type="component" value="Unassembled WGS sequence"/>
</dbReference>
<evidence type="ECO:0000313" key="2">
    <source>
        <dbReference type="EMBL" id="CAD7697445.1"/>
    </source>
</evidence>
<dbReference type="AlphaFoldDB" id="A0A8S1IR97"/>
<proteinExistence type="predicted"/>
<gene>
    <name evidence="2" type="ORF">OSTQU699_LOCUS2806</name>
</gene>
<sequence>MASFLGGLAREGAYFKREQEAELHNFMKKLVRQGVIKQGPGGDFLPPREQTMGSSEKSVTVLRTSTTATFCGCDNLLRPSPVQSGSQNREHTSKVRVPAEQALVNASGFC</sequence>
<accession>A0A8S1IR97</accession>
<protein>
    <submittedName>
        <fullName evidence="2">Uncharacterized protein</fullName>
    </submittedName>
</protein>
<evidence type="ECO:0000313" key="3">
    <source>
        <dbReference type="Proteomes" id="UP000708148"/>
    </source>
</evidence>
<name>A0A8S1IR97_9CHLO</name>
<organism evidence="2 3">
    <name type="scientific">Ostreobium quekettii</name>
    <dbReference type="NCBI Taxonomy" id="121088"/>
    <lineage>
        <taxon>Eukaryota</taxon>
        <taxon>Viridiplantae</taxon>
        <taxon>Chlorophyta</taxon>
        <taxon>core chlorophytes</taxon>
        <taxon>Ulvophyceae</taxon>
        <taxon>TCBD clade</taxon>
        <taxon>Bryopsidales</taxon>
        <taxon>Ostreobineae</taxon>
        <taxon>Ostreobiaceae</taxon>
        <taxon>Ostreobium</taxon>
    </lineage>
</organism>
<feature type="region of interest" description="Disordered" evidence="1">
    <location>
        <begin position="37"/>
        <end position="56"/>
    </location>
</feature>
<evidence type="ECO:0000256" key="1">
    <source>
        <dbReference type="SAM" id="MobiDB-lite"/>
    </source>
</evidence>